<name>A0ABR3YL76_9PEZI</name>
<keyword evidence="3" id="KW-1185">Reference proteome</keyword>
<evidence type="ECO:0000256" key="1">
    <source>
        <dbReference type="SAM" id="MobiDB-lite"/>
    </source>
</evidence>
<evidence type="ECO:0000313" key="3">
    <source>
        <dbReference type="Proteomes" id="UP001583280"/>
    </source>
</evidence>
<evidence type="ECO:0008006" key="4">
    <source>
        <dbReference type="Google" id="ProtNLM"/>
    </source>
</evidence>
<evidence type="ECO:0000313" key="2">
    <source>
        <dbReference type="EMBL" id="KAL1889105.1"/>
    </source>
</evidence>
<dbReference type="Proteomes" id="UP001583280">
    <property type="component" value="Unassembled WGS sequence"/>
</dbReference>
<feature type="compositionally biased region" description="Low complexity" evidence="1">
    <location>
        <begin position="1"/>
        <end position="16"/>
    </location>
</feature>
<gene>
    <name evidence="2" type="ORF">Cpir12675_005926</name>
</gene>
<organism evidence="2 3">
    <name type="scientific">Ceratocystis pirilliformis</name>
    <dbReference type="NCBI Taxonomy" id="259994"/>
    <lineage>
        <taxon>Eukaryota</taxon>
        <taxon>Fungi</taxon>
        <taxon>Dikarya</taxon>
        <taxon>Ascomycota</taxon>
        <taxon>Pezizomycotina</taxon>
        <taxon>Sordariomycetes</taxon>
        <taxon>Hypocreomycetidae</taxon>
        <taxon>Microascales</taxon>
        <taxon>Ceratocystidaceae</taxon>
        <taxon>Ceratocystis</taxon>
    </lineage>
</organism>
<feature type="compositionally biased region" description="Basic and acidic residues" evidence="1">
    <location>
        <begin position="55"/>
        <end position="71"/>
    </location>
</feature>
<proteinExistence type="predicted"/>
<sequence length="96" mass="9961">MPTLTTPAAKTALEAPASKRATTNIDSGKKAPTIADIARKPAQTPTATAGAVAKNPHESTKQGGTEVERAQNTDAYVIGPVERHLNGGNRTVEQSQ</sequence>
<reference evidence="2 3" key="1">
    <citation type="journal article" date="2024" name="IMA Fungus">
        <title>IMA Genome - F19 : A genome assembly and annotation guide to empower mycologists, including annotated draft genome sequences of Ceratocystis pirilliformis, Diaporthe australafricana, Fusarium ophioides, Paecilomyces lecythidis, and Sporothrix stenoceras.</title>
        <authorList>
            <person name="Aylward J."/>
            <person name="Wilson A.M."/>
            <person name="Visagie C.M."/>
            <person name="Spraker J."/>
            <person name="Barnes I."/>
            <person name="Buitendag C."/>
            <person name="Ceriani C."/>
            <person name="Del Mar Angel L."/>
            <person name="du Plessis D."/>
            <person name="Fuchs T."/>
            <person name="Gasser K."/>
            <person name="Kramer D."/>
            <person name="Li W."/>
            <person name="Munsamy K."/>
            <person name="Piso A."/>
            <person name="Price J.L."/>
            <person name="Sonnekus B."/>
            <person name="Thomas C."/>
            <person name="van der Nest A."/>
            <person name="van Dijk A."/>
            <person name="van Heerden A."/>
            <person name="van Vuuren N."/>
            <person name="Yilmaz N."/>
            <person name="Duong T.A."/>
            <person name="van der Merwe N.A."/>
            <person name="Wingfield M.J."/>
            <person name="Wingfield B.D."/>
        </authorList>
    </citation>
    <scope>NUCLEOTIDE SEQUENCE [LARGE SCALE GENOMIC DNA]</scope>
    <source>
        <strain evidence="2 3">CMW 12675</strain>
    </source>
</reference>
<comment type="caution">
    <text evidence="2">The sequence shown here is derived from an EMBL/GenBank/DDBJ whole genome shotgun (WGS) entry which is preliminary data.</text>
</comment>
<dbReference type="EMBL" id="JAWDJO010000231">
    <property type="protein sequence ID" value="KAL1889105.1"/>
    <property type="molecule type" value="Genomic_DNA"/>
</dbReference>
<feature type="region of interest" description="Disordered" evidence="1">
    <location>
        <begin position="1"/>
        <end position="96"/>
    </location>
</feature>
<accession>A0ABR3YL76</accession>
<feature type="non-terminal residue" evidence="2">
    <location>
        <position position="96"/>
    </location>
</feature>
<protein>
    <recommendedName>
        <fullName evidence="4">SMP domain-containing protein</fullName>
    </recommendedName>
</protein>